<dbReference type="GO" id="GO:0042594">
    <property type="term" value="P:response to starvation"/>
    <property type="evidence" value="ECO:0007669"/>
    <property type="project" value="TreeGrafter"/>
</dbReference>
<gene>
    <name evidence="3" type="ORF">CRENBAI_008814</name>
</gene>
<feature type="domain" description="BCAS3" evidence="2">
    <location>
        <begin position="143"/>
        <end position="186"/>
    </location>
</feature>
<protein>
    <recommendedName>
        <fullName evidence="2">BCAS3 domain-containing protein</fullName>
    </recommendedName>
</protein>
<accession>A0AAV9RB58</accession>
<comment type="caution">
    <text evidence="3">The sequence shown here is derived from an EMBL/GenBank/DDBJ whole genome shotgun (WGS) entry which is preliminary data.</text>
</comment>
<dbReference type="PANTHER" id="PTHR13268:SF0">
    <property type="entry name" value="BCAS3 MICROTUBULE ASSOCIATED CELL MIGRATION FACTOR"/>
    <property type="match status" value="1"/>
</dbReference>
<proteinExistence type="predicted"/>
<dbReference type="InterPro" id="IPR022175">
    <property type="entry name" value="BCAS3_dom"/>
</dbReference>
<dbReference type="Pfam" id="PF12490">
    <property type="entry name" value="BCAS3"/>
    <property type="match status" value="1"/>
</dbReference>
<evidence type="ECO:0000313" key="3">
    <source>
        <dbReference type="EMBL" id="KAK5605634.1"/>
    </source>
</evidence>
<dbReference type="GO" id="GO:0006914">
    <property type="term" value="P:autophagy"/>
    <property type="evidence" value="ECO:0007669"/>
    <property type="project" value="InterPro"/>
</dbReference>
<evidence type="ECO:0000256" key="1">
    <source>
        <dbReference type="SAM" id="MobiDB-lite"/>
    </source>
</evidence>
<evidence type="ECO:0000259" key="2">
    <source>
        <dbReference type="Pfam" id="PF12490"/>
    </source>
</evidence>
<name>A0AAV9RB58_9TELE</name>
<dbReference type="PANTHER" id="PTHR13268">
    <property type="entry name" value="BREAST CARCINOMA AMPLIFIED SEQUENCE 3"/>
    <property type="match status" value="1"/>
</dbReference>
<sequence length="282" mass="31075">MARKAPRNATHATLNALRALHNGSPLLPKGWIKCRAQFLHYRKLAETSETRTASSYDRPFQTTTSHAHMTTFSKGDDVTFTAEVSNTVLPPLRVCETTWHMCEGKDRGASCAPDVDLTRITPGSPGPITRHESSDSLASDHSGQDDEEWLSQVEIVTHTGPHRRLWMGPQFQFKTIHPSGQTTVISSSSSVLQSHGPSDVQQPLLDFDTDDLDLRSLRIQPVRSEPVSMPGSSRLVTDRRGQTNIMDASSDKYSHFLGTPPPTVDTFVTLLPLCPPPILSIT</sequence>
<dbReference type="AlphaFoldDB" id="A0AAV9RB58"/>
<organism evidence="3 4">
    <name type="scientific">Crenichthys baileyi</name>
    <name type="common">White River springfish</name>
    <dbReference type="NCBI Taxonomy" id="28760"/>
    <lineage>
        <taxon>Eukaryota</taxon>
        <taxon>Metazoa</taxon>
        <taxon>Chordata</taxon>
        <taxon>Craniata</taxon>
        <taxon>Vertebrata</taxon>
        <taxon>Euteleostomi</taxon>
        <taxon>Actinopterygii</taxon>
        <taxon>Neopterygii</taxon>
        <taxon>Teleostei</taxon>
        <taxon>Neoteleostei</taxon>
        <taxon>Acanthomorphata</taxon>
        <taxon>Ovalentaria</taxon>
        <taxon>Atherinomorphae</taxon>
        <taxon>Cyprinodontiformes</taxon>
        <taxon>Goodeidae</taxon>
        <taxon>Crenichthys</taxon>
    </lineage>
</organism>
<dbReference type="GO" id="GO:0005737">
    <property type="term" value="C:cytoplasm"/>
    <property type="evidence" value="ECO:0007669"/>
    <property type="project" value="TreeGrafter"/>
</dbReference>
<feature type="region of interest" description="Disordered" evidence="1">
    <location>
        <begin position="111"/>
        <end position="146"/>
    </location>
</feature>
<dbReference type="Proteomes" id="UP001311232">
    <property type="component" value="Unassembled WGS sequence"/>
</dbReference>
<dbReference type="EMBL" id="JAHHUM010002194">
    <property type="protein sequence ID" value="KAK5605634.1"/>
    <property type="molecule type" value="Genomic_DNA"/>
</dbReference>
<evidence type="ECO:0000313" key="4">
    <source>
        <dbReference type="Proteomes" id="UP001311232"/>
    </source>
</evidence>
<keyword evidence="4" id="KW-1185">Reference proteome</keyword>
<reference evidence="3 4" key="1">
    <citation type="submission" date="2021-06" db="EMBL/GenBank/DDBJ databases">
        <authorList>
            <person name="Palmer J.M."/>
        </authorList>
    </citation>
    <scope>NUCLEOTIDE SEQUENCE [LARGE SCALE GENOMIC DNA]</scope>
    <source>
        <strain evidence="3 4">MEX-2019</strain>
        <tissue evidence="3">Muscle</tissue>
    </source>
</reference>
<dbReference type="InterPro" id="IPR045142">
    <property type="entry name" value="BCAS3-like"/>
</dbReference>